<evidence type="ECO:0000256" key="1">
    <source>
        <dbReference type="SAM" id="MobiDB-lite"/>
    </source>
</evidence>
<evidence type="ECO:0000313" key="3">
    <source>
        <dbReference type="Proteomes" id="UP000177371"/>
    </source>
</evidence>
<feature type="region of interest" description="Disordered" evidence="1">
    <location>
        <begin position="46"/>
        <end position="173"/>
    </location>
</feature>
<evidence type="ECO:0000313" key="2">
    <source>
        <dbReference type="EMBL" id="OGC50613.1"/>
    </source>
</evidence>
<reference evidence="2 3" key="1">
    <citation type="journal article" date="2016" name="Nat. Commun.">
        <title>Thousands of microbial genomes shed light on interconnected biogeochemical processes in an aquifer system.</title>
        <authorList>
            <person name="Anantharaman K."/>
            <person name="Brown C.T."/>
            <person name="Hug L.A."/>
            <person name="Sharon I."/>
            <person name="Castelle C.J."/>
            <person name="Probst A.J."/>
            <person name="Thomas B.C."/>
            <person name="Singh A."/>
            <person name="Wilkins M.J."/>
            <person name="Karaoz U."/>
            <person name="Brodie E.L."/>
            <person name="Williams K.H."/>
            <person name="Hubbard S.S."/>
            <person name="Banfield J.F."/>
        </authorList>
    </citation>
    <scope>NUCLEOTIDE SEQUENCE [LARGE SCALE GENOMIC DNA]</scope>
</reference>
<sequence>MCFEFNSPDFIESLSDVVDAENEEEREKKEIELRLEALEKRWQSERLERRHRNHGTKNYPTGHVKRGGPSTERYSGELRSTTNKRRRRDDTEAVNEGLRELVEVNDGDNEAKTVVLSNKPKPAPTRVIRKNRKGPLNDDKKVTDTDKPELNTGEKNNDDVPSWMFSRDPTRRF</sequence>
<dbReference type="AlphaFoldDB" id="A0A1F4V2C4"/>
<dbReference type="EMBL" id="MEUT01000037">
    <property type="protein sequence ID" value="OGC50613.1"/>
    <property type="molecule type" value="Genomic_DNA"/>
</dbReference>
<proteinExistence type="predicted"/>
<feature type="compositionally biased region" description="Basic and acidic residues" evidence="1">
    <location>
        <begin position="135"/>
        <end position="149"/>
    </location>
</feature>
<dbReference type="Proteomes" id="UP000177371">
    <property type="component" value="Unassembled WGS sequence"/>
</dbReference>
<organism evidence="2 3">
    <name type="scientific">candidate division WWE3 bacterium RBG_16_37_10</name>
    <dbReference type="NCBI Taxonomy" id="1802610"/>
    <lineage>
        <taxon>Bacteria</taxon>
        <taxon>Katanobacteria</taxon>
    </lineage>
</organism>
<gene>
    <name evidence="2" type="ORF">A2W32_04860</name>
</gene>
<dbReference type="STRING" id="1802610.A2W32_04860"/>
<comment type="caution">
    <text evidence="2">The sequence shown here is derived from an EMBL/GenBank/DDBJ whole genome shotgun (WGS) entry which is preliminary data.</text>
</comment>
<name>A0A1F4V2C4_UNCKA</name>
<accession>A0A1F4V2C4</accession>
<protein>
    <submittedName>
        <fullName evidence="2">Uncharacterized protein</fullName>
    </submittedName>
</protein>